<dbReference type="InterPro" id="IPR004821">
    <property type="entry name" value="Cyt_trans-like"/>
</dbReference>
<protein>
    <recommendedName>
        <fullName evidence="3">Cytidyltransferase-like domain-containing protein</fullName>
    </recommendedName>
</protein>
<dbReference type="InterPro" id="IPR050385">
    <property type="entry name" value="Archaeal_FAD_synthase"/>
</dbReference>
<dbReference type="HOGENOM" id="CLU_008485_0_0_9"/>
<sequence>MTASGYSVNPASQLDAEIGNYILSNPTGDFSNVITRDHRWQVFYHLSDQPAGLLSWYPFRSNSSLLQLGGGFGAHTGMLCDRCSSVTVLEADAYRAKCIRTRWSEKSELQVLCGDNSVLPSDSAFDYIVMIVGPDSREPIFAGQGYISLLRQVKSLLAEDGKLLFAVSNRLGVQYLCGTPDLSTGIPFDGLNNYPTGALMPSLSKPELLDVLKQVGLLNIKLYYPFPDHLLPQLVYTDEFPPGEELSERLRPYQVKQDSLVIDSRNLYGPLIANGLLQFFANSLLAECSNADLSSVVYAAVSSERNREECFSTSIHNNGTVEKCPMYKEGMKGLGRLCKNLIDLESHDIPVISFRFEDNRLIMPRILAPTLSVYLRELVTYDTDGFIRYLDELYKYILQSSEHMPADKNVLAELDPNAEWGPILSKAYLEMIPVNCFFDNGQFLFFDQEFVKENYPAKYIMFRAINDIYWFAPHTEHYVPRHEMQERYGLTDLWPVFLQEESRFQDQLRQREMYKQFYKWVSTDPKNIMRNGRLLLMDKKPQQIHVNIPERTFAAVDGAEGKLIVLFGAGRMMDHYLKKYAASYPPAFIVDNDETKWNTEKLGFLIKSPQVLQELTPGQYRVIICNAAYDEIARQLERMGIKDYRIYQRAFDEMLGNVEIIPHSNGKYNIGYVTGVFDLFHIGHLNILRKSKEQCEYLIAGVLTDELAEHDKRKRPFISFEERLAIVQQIKYVDRAIAVDFHNTNKLEAWKQLRYDCHFSGTDHEQEWYWLQKQLQTLGSNMEFIPYTESTSSTKLQQMINKTLI</sequence>
<dbReference type="AlphaFoldDB" id="A0A0E4HFS4"/>
<evidence type="ECO:0000256" key="2">
    <source>
        <dbReference type="ARBA" id="ARBA00022695"/>
    </source>
</evidence>
<accession>A0A0E4HFS4</accession>
<dbReference type="NCBIfam" id="TIGR00125">
    <property type="entry name" value="cyt_tran_rel"/>
    <property type="match status" value="1"/>
</dbReference>
<dbReference type="SUPFAM" id="SSF53335">
    <property type="entry name" value="S-adenosyl-L-methionine-dependent methyltransferases"/>
    <property type="match status" value="1"/>
</dbReference>
<name>A0A0E4HFS4_9BACL</name>
<dbReference type="Gene3D" id="3.40.50.720">
    <property type="entry name" value="NAD(P)-binding Rossmann-like Domain"/>
    <property type="match status" value="1"/>
</dbReference>
<organism evidence="4 5">
    <name type="scientific">Paenibacillus riograndensis SBR5</name>
    <dbReference type="NCBI Taxonomy" id="1073571"/>
    <lineage>
        <taxon>Bacteria</taxon>
        <taxon>Bacillati</taxon>
        <taxon>Bacillota</taxon>
        <taxon>Bacilli</taxon>
        <taxon>Bacillales</taxon>
        <taxon>Paenibacillaceae</taxon>
        <taxon>Paenibacillus</taxon>
        <taxon>Paenibacillus sonchi group</taxon>
    </lineage>
</organism>
<dbReference type="PANTHER" id="PTHR43793">
    <property type="entry name" value="FAD SYNTHASE"/>
    <property type="match status" value="1"/>
</dbReference>
<gene>
    <name evidence="4" type="ORF">PRIO_6262</name>
</gene>
<dbReference type="KEGG" id="pri:PRIO_6262"/>
<dbReference type="Gene3D" id="3.40.50.620">
    <property type="entry name" value="HUPs"/>
    <property type="match status" value="1"/>
</dbReference>
<dbReference type="PANTHER" id="PTHR43793:SF1">
    <property type="entry name" value="FAD SYNTHASE"/>
    <property type="match status" value="1"/>
</dbReference>
<dbReference type="InterPro" id="IPR014729">
    <property type="entry name" value="Rossmann-like_a/b/a_fold"/>
</dbReference>
<proteinExistence type="predicted"/>
<dbReference type="GO" id="GO:0016779">
    <property type="term" value="F:nucleotidyltransferase activity"/>
    <property type="evidence" value="ECO:0007669"/>
    <property type="project" value="UniProtKB-KW"/>
</dbReference>
<dbReference type="InterPro" id="IPR029063">
    <property type="entry name" value="SAM-dependent_MTases_sf"/>
</dbReference>
<dbReference type="Proteomes" id="UP000033163">
    <property type="component" value="Chromosome I"/>
</dbReference>
<evidence type="ECO:0000313" key="5">
    <source>
        <dbReference type="Proteomes" id="UP000033163"/>
    </source>
</evidence>
<evidence type="ECO:0000313" key="4">
    <source>
        <dbReference type="EMBL" id="CQR58609.1"/>
    </source>
</evidence>
<reference evidence="5" key="1">
    <citation type="submission" date="2015-03" db="EMBL/GenBank/DDBJ databases">
        <authorList>
            <person name="Wibberg D."/>
        </authorList>
    </citation>
    <scope>NUCLEOTIDE SEQUENCE [LARGE SCALE GENOMIC DNA]</scope>
</reference>
<dbReference type="Gene3D" id="3.40.50.150">
    <property type="entry name" value="Vaccinia Virus protein VP39"/>
    <property type="match status" value="1"/>
</dbReference>
<evidence type="ECO:0000259" key="3">
    <source>
        <dbReference type="Pfam" id="PF01467"/>
    </source>
</evidence>
<keyword evidence="2" id="KW-0548">Nucleotidyltransferase</keyword>
<evidence type="ECO:0000256" key="1">
    <source>
        <dbReference type="ARBA" id="ARBA00022679"/>
    </source>
</evidence>
<dbReference type="RefSeq" id="WP_231869780.1">
    <property type="nucleotide sequence ID" value="NZ_AGBD01001389.1"/>
</dbReference>
<dbReference type="EMBL" id="LN831776">
    <property type="protein sequence ID" value="CQR58609.1"/>
    <property type="molecule type" value="Genomic_DNA"/>
</dbReference>
<keyword evidence="1" id="KW-0808">Transferase</keyword>
<dbReference type="PATRIC" id="fig|1073571.4.peg.6693"/>
<feature type="domain" description="Cytidyltransferase-like" evidence="3">
    <location>
        <begin position="673"/>
        <end position="783"/>
    </location>
</feature>
<dbReference type="SUPFAM" id="SSF52374">
    <property type="entry name" value="Nucleotidylyl transferase"/>
    <property type="match status" value="1"/>
</dbReference>
<dbReference type="Pfam" id="PF01467">
    <property type="entry name" value="CTP_transf_like"/>
    <property type="match status" value="1"/>
</dbReference>